<dbReference type="Pfam" id="PF19035">
    <property type="entry name" value="TSP1_CCN"/>
    <property type="match status" value="1"/>
</dbReference>
<dbReference type="InterPro" id="IPR001007">
    <property type="entry name" value="VWF_dom"/>
</dbReference>
<dbReference type="InterPro" id="IPR000884">
    <property type="entry name" value="TSP1_rpt"/>
</dbReference>
<dbReference type="InterPro" id="IPR006207">
    <property type="entry name" value="Cys_knot_C"/>
</dbReference>
<dbReference type="GO" id="GO:0007165">
    <property type="term" value="P:signal transduction"/>
    <property type="evidence" value="ECO:0007669"/>
    <property type="project" value="InterPro"/>
</dbReference>
<dbReference type="InterPro" id="IPR036383">
    <property type="entry name" value="TSP1_rpt_sf"/>
</dbReference>
<dbReference type="PROSITE" id="PS51323">
    <property type="entry name" value="IGFBP_N_2"/>
    <property type="match status" value="1"/>
</dbReference>
<evidence type="ECO:0000313" key="11">
    <source>
        <dbReference type="Proteomes" id="UP001152803"/>
    </source>
</evidence>
<dbReference type="InterPro" id="IPR009030">
    <property type="entry name" value="Growth_fac_rcpt_cys_sf"/>
</dbReference>
<feature type="domain" description="VWFC" evidence="8">
    <location>
        <begin position="122"/>
        <end position="186"/>
    </location>
</feature>
<comment type="caution">
    <text evidence="10">The sequence shown here is derived from an EMBL/GenBank/DDBJ whole genome shotgun (WGS) entry which is preliminary data.</text>
</comment>
<dbReference type="GO" id="GO:0005178">
    <property type="term" value="F:integrin binding"/>
    <property type="evidence" value="ECO:0007669"/>
    <property type="project" value="TreeGrafter"/>
</dbReference>
<evidence type="ECO:0000256" key="1">
    <source>
        <dbReference type="ARBA" id="ARBA00004613"/>
    </source>
</evidence>
<dbReference type="SMART" id="SM00041">
    <property type="entry name" value="CT"/>
    <property type="match status" value="1"/>
</dbReference>
<dbReference type="Proteomes" id="UP001152803">
    <property type="component" value="Unassembled WGS sequence"/>
</dbReference>
<comment type="similarity">
    <text evidence="2">Belongs to the CCN family.</text>
</comment>
<comment type="subcellular location">
    <subcellularLocation>
        <location evidence="1">Secreted</location>
    </subcellularLocation>
</comment>
<organism evidence="10 11">
    <name type="scientific">Conger conger</name>
    <name type="common">Conger eel</name>
    <name type="synonym">Muraena conger</name>
    <dbReference type="NCBI Taxonomy" id="82655"/>
    <lineage>
        <taxon>Eukaryota</taxon>
        <taxon>Metazoa</taxon>
        <taxon>Chordata</taxon>
        <taxon>Craniata</taxon>
        <taxon>Vertebrata</taxon>
        <taxon>Euteleostomi</taxon>
        <taxon>Actinopterygii</taxon>
        <taxon>Neopterygii</taxon>
        <taxon>Teleostei</taxon>
        <taxon>Anguilliformes</taxon>
        <taxon>Congridae</taxon>
        <taxon>Conger</taxon>
    </lineage>
</organism>
<dbReference type="Pfam" id="PF00093">
    <property type="entry name" value="VWC"/>
    <property type="match status" value="1"/>
</dbReference>
<dbReference type="GO" id="GO:0007155">
    <property type="term" value="P:cell adhesion"/>
    <property type="evidence" value="ECO:0007669"/>
    <property type="project" value="TreeGrafter"/>
</dbReference>
<accession>A0A9Q1D5J3</accession>
<evidence type="ECO:0008006" key="12">
    <source>
        <dbReference type="Google" id="ProtNLM"/>
    </source>
</evidence>
<dbReference type="SUPFAM" id="SSF57184">
    <property type="entry name" value="Growth factor receptor domain"/>
    <property type="match status" value="1"/>
</dbReference>
<dbReference type="Gene3D" id="2.20.100.10">
    <property type="entry name" value="Thrombospondin type-1 (TSP1) repeat"/>
    <property type="match status" value="1"/>
</dbReference>
<dbReference type="InterPro" id="IPR000867">
    <property type="entry name" value="IGFBP-like"/>
</dbReference>
<evidence type="ECO:0000256" key="4">
    <source>
        <dbReference type="ARBA" id="ARBA00022729"/>
    </source>
</evidence>
<dbReference type="Pfam" id="PF00007">
    <property type="entry name" value="Cys_knot"/>
    <property type="match status" value="1"/>
</dbReference>
<dbReference type="InterPro" id="IPR043973">
    <property type="entry name" value="TSP1_CCN"/>
</dbReference>
<comment type="caution">
    <text evidence="6">Lacks conserved residue(s) required for the propagation of feature annotation.</text>
</comment>
<dbReference type="PROSITE" id="PS50092">
    <property type="entry name" value="TSP1"/>
    <property type="match status" value="1"/>
</dbReference>
<dbReference type="SMART" id="SM00121">
    <property type="entry name" value="IB"/>
    <property type="match status" value="1"/>
</dbReference>
<dbReference type="AlphaFoldDB" id="A0A9Q1D5J3"/>
<evidence type="ECO:0000256" key="2">
    <source>
        <dbReference type="ARBA" id="ARBA00008125"/>
    </source>
</evidence>
<dbReference type="SUPFAM" id="SSF57603">
    <property type="entry name" value="FnI-like domain"/>
    <property type="match status" value="1"/>
</dbReference>
<dbReference type="EMBL" id="JAFJMO010000013">
    <property type="protein sequence ID" value="KAJ8259054.1"/>
    <property type="molecule type" value="Genomic_DNA"/>
</dbReference>
<name>A0A9Q1D5J3_CONCO</name>
<feature type="domain" description="IGFBP N-terminal" evidence="9">
    <location>
        <begin position="48"/>
        <end position="117"/>
    </location>
</feature>
<dbReference type="GO" id="GO:0005615">
    <property type="term" value="C:extracellular space"/>
    <property type="evidence" value="ECO:0007669"/>
    <property type="project" value="TreeGrafter"/>
</dbReference>
<evidence type="ECO:0000313" key="10">
    <source>
        <dbReference type="EMBL" id="KAJ8259054.1"/>
    </source>
</evidence>
<dbReference type="PROSITE" id="PS01185">
    <property type="entry name" value="CTCK_1"/>
    <property type="match status" value="1"/>
</dbReference>
<dbReference type="PANTHER" id="PTHR11348">
    <property type="entry name" value="CONNECTIVE TISSUE GROWTH FACTOR-RELATED"/>
    <property type="match status" value="1"/>
</dbReference>
<dbReference type="PROSITE" id="PS50184">
    <property type="entry name" value="VWFC_2"/>
    <property type="match status" value="1"/>
</dbReference>
<evidence type="ECO:0000259" key="8">
    <source>
        <dbReference type="PROSITE" id="PS50184"/>
    </source>
</evidence>
<proteinExistence type="inferred from homology"/>
<dbReference type="SMART" id="SM00214">
    <property type="entry name" value="VWC"/>
    <property type="match status" value="1"/>
</dbReference>
<dbReference type="PROSITE" id="PS01208">
    <property type="entry name" value="VWFC_1"/>
    <property type="match status" value="1"/>
</dbReference>
<evidence type="ECO:0000256" key="3">
    <source>
        <dbReference type="ARBA" id="ARBA00022525"/>
    </source>
</evidence>
<dbReference type="PANTHER" id="PTHR11348:SF22">
    <property type="entry name" value="CCN FAMILY MEMBER 5"/>
    <property type="match status" value="1"/>
</dbReference>
<dbReference type="Gene3D" id="2.10.70.10">
    <property type="entry name" value="Complement Module, domain 1"/>
    <property type="match status" value="1"/>
</dbReference>
<dbReference type="GO" id="GO:0031012">
    <property type="term" value="C:extracellular matrix"/>
    <property type="evidence" value="ECO:0007669"/>
    <property type="project" value="TreeGrafter"/>
</dbReference>
<evidence type="ECO:0000256" key="5">
    <source>
        <dbReference type="ARBA" id="ARBA00023157"/>
    </source>
</evidence>
<dbReference type="GO" id="GO:0008201">
    <property type="term" value="F:heparin binding"/>
    <property type="evidence" value="ECO:0007669"/>
    <property type="project" value="TreeGrafter"/>
</dbReference>
<dbReference type="InterPro" id="IPR050941">
    <property type="entry name" value="CCN"/>
</dbReference>
<keyword evidence="3" id="KW-0964">Secreted</keyword>
<sequence length="353" mass="38624">MNSAGSFSNSTANRSTDFLQEKQVASLVQMERVGDRVSVCFLLLCTLSRVLCQQCGGPCSCPLPAPRCPVGVPLVLDGCRCCRVCAGQLGEACSERLVCDGWRGLRCDHSAGECVGQSGLGCELNGVTYQEGQVFQPSCALRCQCEGGGVTCTRLCADDLKLPTPDCPNPRHVQLPGKCCREWVCKDAENSVLHDAMAAYSLEMMDQNQDCIEHSTEWGACSQSCGPGVSVRVSNRNRACRLETQTRLCQVRPCHALSRRTPTTPGRCEPSYRVGVPVRLELWDCVSVRAYRPRYCGHCSDGRCCSPGRSHTVPVAFRCPRGHLLYYPVMAIESCACHYNCPHVVTRGPMRPF</sequence>
<keyword evidence="5" id="KW-1015">Disulfide bond</keyword>
<keyword evidence="11" id="KW-1185">Reference proteome</keyword>
<reference evidence="10" key="1">
    <citation type="journal article" date="2023" name="Science">
        <title>Genome structures resolve the early diversification of teleost fishes.</title>
        <authorList>
            <person name="Parey E."/>
            <person name="Louis A."/>
            <person name="Montfort J."/>
            <person name="Bouchez O."/>
            <person name="Roques C."/>
            <person name="Iampietro C."/>
            <person name="Lluch J."/>
            <person name="Castinel A."/>
            <person name="Donnadieu C."/>
            <person name="Desvignes T."/>
            <person name="Floi Bucao C."/>
            <person name="Jouanno E."/>
            <person name="Wen M."/>
            <person name="Mejri S."/>
            <person name="Dirks R."/>
            <person name="Jansen H."/>
            <person name="Henkel C."/>
            <person name="Chen W.J."/>
            <person name="Zahm M."/>
            <person name="Cabau C."/>
            <person name="Klopp C."/>
            <person name="Thompson A.W."/>
            <person name="Robinson-Rechavi M."/>
            <person name="Braasch I."/>
            <person name="Lecointre G."/>
            <person name="Bobe J."/>
            <person name="Postlethwait J.H."/>
            <person name="Berthelot C."/>
            <person name="Roest Crollius H."/>
            <person name="Guiguen Y."/>
        </authorList>
    </citation>
    <scope>NUCLEOTIDE SEQUENCE</scope>
    <source>
        <strain evidence="10">Concon-B</strain>
    </source>
</reference>
<keyword evidence="4" id="KW-0732">Signal</keyword>
<dbReference type="InterPro" id="IPR006208">
    <property type="entry name" value="Glyco_hormone_CN"/>
</dbReference>
<feature type="domain" description="CTCK" evidence="7">
    <location>
        <begin position="268"/>
        <end position="342"/>
    </location>
</feature>
<dbReference type="GO" id="GO:0045597">
    <property type="term" value="P:positive regulation of cell differentiation"/>
    <property type="evidence" value="ECO:0007669"/>
    <property type="project" value="TreeGrafter"/>
</dbReference>
<dbReference type="PROSITE" id="PS01225">
    <property type="entry name" value="CTCK_2"/>
    <property type="match status" value="1"/>
</dbReference>
<dbReference type="SMART" id="SM00209">
    <property type="entry name" value="TSP1"/>
    <property type="match status" value="1"/>
</dbReference>
<dbReference type="Pfam" id="PF00219">
    <property type="entry name" value="IGFBP"/>
    <property type="match status" value="1"/>
</dbReference>
<evidence type="ECO:0000256" key="6">
    <source>
        <dbReference type="PROSITE-ProRule" id="PRU00039"/>
    </source>
</evidence>
<evidence type="ECO:0000259" key="7">
    <source>
        <dbReference type="PROSITE" id="PS01225"/>
    </source>
</evidence>
<dbReference type="OrthoDB" id="365605at2759"/>
<protein>
    <recommendedName>
        <fullName evidence="12">Connective tissue growth factor</fullName>
    </recommendedName>
</protein>
<gene>
    <name evidence="10" type="ORF">COCON_G00180660</name>
</gene>
<evidence type="ECO:0000259" key="9">
    <source>
        <dbReference type="PROSITE" id="PS51323"/>
    </source>
</evidence>